<evidence type="ECO:0000313" key="1">
    <source>
        <dbReference type="EMBL" id="SJL16197.1"/>
    </source>
</evidence>
<accession>A0A284S5B6</accession>
<dbReference type="EMBL" id="FUEG01000033">
    <property type="protein sequence ID" value="SJL16197.1"/>
    <property type="molecule type" value="Genomic_DNA"/>
</dbReference>
<protein>
    <submittedName>
        <fullName evidence="1">Uncharacterized protein</fullName>
    </submittedName>
</protein>
<reference evidence="2" key="1">
    <citation type="journal article" date="2017" name="Nat. Ecol. Evol.">
        <title>Genome expansion and lineage-specific genetic innovations in the forest pathogenic fungi Armillaria.</title>
        <authorList>
            <person name="Sipos G."/>
            <person name="Prasanna A.N."/>
            <person name="Walter M.C."/>
            <person name="O'Connor E."/>
            <person name="Balint B."/>
            <person name="Krizsan K."/>
            <person name="Kiss B."/>
            <person name="Hess J."/>
            <person name="Varga T."/>
            <person name="Slot J."/>
            <person name="Riley R."/>
            <person name="Boka B."/>
            <person name="Rigling D."/>
            <person name="Barry K."/>
            <person name="Lee J."/>
            <person name="Mihaltcheva S."/>
            <person name="LaButti K."/>
            <person name="Lipzen A."/>
            <person name="Waldron R."/>
            <person name="Moloney N.M."/>
            <person name="Sperisen C."/>
            <person name="Kredics L."/>
            <person name="Vagvoelgyi C."/>
            <person name="Patrignani A."/>
            <person name="Fitzpatrick D."/>
            <person name="Nagy I."/>
            <person name="Doyle S."/>
            <person name="Anderson J.B."/>
            <person name="Grigoriev I.V."/>
            <person name="Gueldener U."/>
            <person name="Muensterkoetter M."/>
            <person name="Nagy L.G."/>
        </authorList>
    </citation>
    <scope>NUCLEOTIDE SEQUENCE [LARGE SCALE GENOMIC DNA]</scope>
    <source>
        <strain evidence="2">C18/9</strain>
    </source>
</reference>
<organism evidence="1 2">
    <name type="scientific">Armillaria ostoyae</name>
    <name type="common">Armillaria root rot fungus</name>
    <dbReference type="NCBI Taxonomy" id="47428"/>
    <lineage>
        <taxon>Eukaryota</taxon>
        <taxon>Fungi</taxon>
        <taxon>Dikarya</taxon>
        <taxon>Basidiomycota</taxon>
        <taxon>Agaricomycotina</taxon>
        <taxon>Agaricomycetes</taxon>
        <taxon>Agaricomycetidae</taxon>
        <taxon>Agaricales</taxon>
        <taxon>Marasmiineae</taxon>
        <taxon>Physalacriaceae</taxon>
        <taxon>Armillaria</taxon>
    </lineage>
</organism>
<keyword evidence="2" id="KW-1185">Reference proteome</keyword>
<dbReference type="Proteomes" id="UP000219338">
    <property type="component" value="Unassembled WGS sequence"/>
</dbReference>
<gene>
    <name evidence="1" type="ORF">ARMOST_19716</name>
</gene>
<sequence length="75" mass="8202">MGWSFNLELCQATTPVSKGRGGGRLQSIVIDPSMVMTQNCRPIYTSSNIFQSRNALLERCMNGSHAEDDPLPGIC</sequence>
<dbReference type="AlphaFoldDB" id="A0A284S5B6"/>
<proteinExistence type="predicted"/>
<name>A0A284S5B6_ARMOS</name>
<evidence type="ECO:0000313" key="2">
    <source>
        <dbReference type="Proteomes" id="UP000219338"/>
    </source>
</evidence>